<reference evidence="1" key="3">
    <citation type="submission" date="2020-06" db="EMBL/GenBank/DDBJ databases">
        <title>Helianthus annuus Genome sequencing and assembly Release 2.</title>
        <authorList>
            <person name="Gouzy J."/>
            <person name="Langlade N."/>
            <person name="Munos S."/>
        </authorList>
    </citation>
    <scope>NUCLEOTIDE SEQUENCE</scope>
    <source>
        <tissue evidence="1">Leaves</tissue>
    </source>
</reference>
<dbReference type="Proteomes" id="UP000215914">
    <property type="component" value="Chromosome 6"/>
</dbReference>
<reference evidence="2" key="2">
    <citation type="submission" date="2017-02" db="EMBL/GenBank/DDBJ databases">
        <title>Sunflower complete genome.</title>
        <authorList>
            <person name="Langlade N."/>
            <person name="Munos S."/>
        </authorList>
    </citation>
    <scope>NUCLEOTIDE SEQUENCE [LARGE SCALE GENOMIC DNA]</scope>
    <source>
        <tissue evidence="2">Leaves</tissue>
    </source>
</reference>
<sequence>MNDDDGSGYRLDYGDGSPVTLCRGAPSNRLVRMVMLIDDSDDVKIVVGSQPTAGAAPATAASAARVSGGV</sequence>
<dbReference type="Gramene" id="mRNA:HanXRQr2_Chr06g0268181">
    <property type="protein sequence ID" value="CDS:HanXRQr2_Chr06g0268181.1"/>
    <property type="gene ID" value="HanXRQr2_Chr06g0268181"/>
</dbReference>
<reference evidence="1 3" key="1">
    <citation type="journal article" date="2017" name="Nature">
        <title>The sunflower genome provides insights into oil metabolism, flowering and Asterid evolution.</title>
        <authorList>
            <person name="Badouin H."/>
            <person name="Gouzy J."/>
            <person name="Grassa C.J."/>
            <person name="Murat F."/>
            <person name="Staton S.E."/>
            <person name="Cottret L."/>
            <person name="Lelandais-Briere C."/>
            <person name="Owens G.L."/>
            <person name="Carrere S."/>
            <person name="Mayjonade B."/>
            <person name="Legrand L."/>
            <person name="Gill N."/>
            <person name="Kane N.C."/>
            <person name="Bowers J.E."/>
            <person name="Hubner S."/>
            <person name="Bellec A."/>
            <person name="Berard A."/>
            <person name="Berges H."/>
            <person name="Blanchet N."/>
            <person name="Boniface M.C."/>
            <person name="Brunel D."/>
            <person name="Catrice O."/>
            <person name="Chaidir N."/>
            <person name="Claudel C."/>
            <person name="Donnadieu C."/>
            <person name="Faraut T."/>
            <person name="Fievet G."/>
            <person name="Helmstetter N."/>
            <person name="King M."/>
            <person name="Knapp S.J."/>
            <person name="Lai Z."/>
            <person name="Le Paslier M.C."/>
            <person name="Lippi Y."/>
            <person name="Lorenzon L."/>
            <person name="Mandel J.R."/>
            <person name="Marage G."/>
            <person name="Marchand G."/>
            <person name="Marquand E."/>
            <person name="Bret-Mestries E."/>
            <person name="Morien E."/>
            <person name="Nambeesan S."/>
            <person name="Nguyen T."/>
            <person name="Pegot-Espagnet P."/>
            <person name="Pouilly N."/>
            <person name="Raftis F."/>
            <person name="Sallet E."/>
            <person name="Schiex T."/>
            <person name="Thomas J."/>
            <person name="Vandecasteele C."/>
            <person name="Vares D."/>
            <person name="Vear F."/>
            <person name="Vautrin S."/>
            <person name="Crespi M."/>
            <person name="Mangin B."/>
            <person name="Burke J.M."/>
            <person name="Salse J."/>
            <person name="Munos S."/>
            <person name="Vincourt P."/>
            <person name="Rieseberg L.H."/>
            <person name="Langlade N.B."/>
        </authorList>
    </citation>
    <scope>NUCLEOTIDE SEQUENCE [LARGE SCALE GENOMIC DNA]</scope>
    <source>
        <strain evidence="3">cv. SF193</strain>
        <tissue evidence="1">Leaves</tissue>
    </source>
</reference>
<dbReference type="EMBL" id="CM007895">
    <property type="protein sequence ID" value="OTG23491.1"/>
    <property type="molecule type" value="Genomic_DNA"/>
</dbReference>
<keyword evidence="3" id="KW-1185">Reference proteome</keyword>
<accession>A0A251UME8</accession>
<name>A0A251UME8_HELAN</name>
<gene>
    <name evidence="2" type="ORF">HannXRQ_Chr06g0183101</name>
    <name evidence="1" type="ORF">HanXRQr2_Chr06g0268181</name>
</gene>
<evidence type="ECO:0000313" key="3">
    <source>
        <dbReference type="Proteomes" id="UP000215914"/>
    </source>
</evidence>
<protein>
    <submittedName>
        <fullName evidence="2">Uncharacterized protein</fullName>
    </submittedName>
</protein>
<evidence type="ECO:0000313" key="1">
    <source>
        <dbReference type="EMBL" id="KAF5803171.1"/>
    </source>
</evidence>
<dbReference type="AlphaFoldDB" id="A0A251UME8"/>
<proteinExistence type="predicted"/>
<dbReference type="EMBL" id="MNCJ02000321">
    <property type="protein sequence ID" value="KAF5803171.1"/>
    <property type="molecule type" value="Genomic_DNA"/>
</dbReference>
<organism evidence="2 3">
    <name type="scientific">Helianthus annuus</name>
    <name type="common">Common sunflower</name>
    <dbReference type="NCBI Taxonomy" id="4232"/>
    <lineage>
        <taxon>Eukaryota</taxon>
        <taxon>Viridiplantae</taxon>
        <taxon>Streptophyta</taxon>
        <taxon>Embryophyta</taxon>
        <taxon>Tracheophyta</taxon>
        <taxon>Spermatophyta</taxon>
        <taxon>Magnoliopsida</taxon>
        <taxon>eudicotyledons</taxon>
        <taxon>Gunneridae</taxon>
        <taxon>Pentapetalae</taxon>
        <taxon>asterids</taxon>
        <taxon>campanulids</taxon>
        <taxon>Asterales</taxon>
        <taxon>Asteraceae</taxon>
        <taxon>Asteroideae</taxon>
        <taxon>Heliantheae alliance</taxon>
        <taxon>Heliantheae</taxon>
        <taxon>Helianthus</taxon>
    </lineage>
</organism>
<evidence type="ECO:0000313" key="2">
    <source>
        <dbReference type="EMBL" id="OTG23491.1"/>
    </source>
</evidence>
<dbReference type="InParanoid" id="A0A251UME8"/>